<evidence type="ECO:0000313" key="3">
    <source>
        <dbReference type="Proteomes" id="UP000837857"/>
    </source>
</evidence>
<reference evidence="2" key="1">
    <citation type="submission" date="2022-03" db="EMBL/GenBank/DDBJ databases">
        <authorList>
            <person name="Martin H S."/>
        </authorList>
    </citation>
    <scope>NUCLEOTIDE SEQUENCE</scope>
</reference>
<feature type="signal peptide" evidence="1">
    <location>
        <begin position="1"/>
        <end position="16"/>
    </location>
</feature>
<evidence type="ECO:0000313" key="2">
    <source>
        <dbReference type="EMBL" id="CAH2056659.1"/>
    </source>
</evidence>
<dbReference type="EMBL" id="OW152835">
    <property type="protein sequence ID" value="CAH2056659.1"/>
    <property type="molecule type" value="Genomic_DNA"/>
</dbReference>
<keyword evidence="1" id="KW-0732">Signal</keyword>
<feature type="non-terminal residue" evidence="2">
    <location>
        <position position="79"/>
    </location>
</feature>
<accession>A0ABN8IK61</accession>
<sequence length="79" mass="8941">MILRCLSLLQIHLASALKSGAPGAQASRRVVLSHVRETRRALLHRRRRSQVVTYSDPRMDTLIHQNSDISESLRKSPAK</sequence>
<organism evidence="2 3">
    <name type="scientific">Iphiclides podalirius</name>
    <name type="common">scarce swallowtail</name>
    <dbReference type="NCBI Taxonomy" id="110791"/>
    <lineage>
        <taxon>Eukaryota</taxon>
        <taxon>Metazoa</taxon>
        <taxon>Ecdysozoa</taxon>
        <taxon>Arthropoda</taxon>
        <taxon>Hexapoda</taxon>
        <taxon>Insecta</taxon>
        <taxon>Pterygota</taxon>
        <taxon>Neoptera</taxon>
        <taxon>Endopterygota</taxon>
        <taxon>Lepidoptera</taxon>
        <taxon>Glossata</taxon>
        <taxon>Ditrysia</taxon>
        <taxon>Papilionoidea</taxon>
        <taxon>Papilionidae</taxon>
        <taxon>Papilioninae</taxon>
        <taxon>Iphiclides</taxon>
    </lineage>
</organism>
<protein>
    <submittedName>
        <fullName evidence="2">Uncharacterized protein</fullName>
    </submittedName>
</protein>
<evidence type="ECO:0000256" key="1">
    <source>
        <dbReference type="SAM" id="SignalP"/>
    </source>
</evidence>
<name>A0ABN8IK61_9NEOP</name>
<feature type="chain" id="PRO_5046655261" evidence="1">
    <location>
        <begin position="17"/>
        <end position="79"/>
    </location>
</feature>
<dbReference type="Proteomes" id="UP000837857">
    <property type="component" value="Chromosome 23"/>
</dbReference>
<gene>
    <name evidence="2" type="ORF">IPOD504_LOCUS9820</name>
</gene>
<proteinExistence type="predicted"/>
<keyword evidence="3" id="KW-1185">Reference proteome</keyword>